<dbReference type="PANTHER" id="PTHR47782:SF12">
    <property type="entry name" value="ZN(II)2CYS6 TRANSCRIPTION FACTOR (EUROFUNG)"/>
    <property type="match status" value="1"/>
</dbReference>
<sequence>MEVEELRRRGSTPTEDFDPRPPAKRARVNLTYQRCKTRKQKCDGVQPSCAQCKRMEVECRYIMPLTPKPEDKKINIAALEDRIAQLESYLSSIGQAGVRDDHWKQAQSFQAVGQDEIDPLLSAVRDLSLSASGHYVGGTSTITLGRLLGSVINSQKDVMNAPKMQRPEIGSDQDHNPRTISSETLVEMMGPLLFEAYCYQVPVVHTPWIRELHERKDILDDVYEESTLHLVYATGGRFLETTGETGNFFSDQHFEAALQHMNYILDFRDARSVSYLLILAIYCLRSPRDPGAWNFARLAMTPCIELGLHRRSSNRERTIKSELEKRLFWSCYYLDREISMALGRPPATSDSDIDVELPLDINEEISDPSIIHSASMSISDLPAMPATSSTSFIHHLRLKRIESEIQSTIYRVSSPMSSDSPVIQAFLDRLSAWEQMLPGKSRRFEDSKLQPYDGIEAYMVAYHKVVRLLLYPSLFSTPVNTHYLHLCALSCAGVCQTYKRLHHSMNFGPSPLSLQSVFLAGLTLLYCAWVSPHHPTFPLNGPLTDCSIMLYVMTERWPLARKYRDVFERIKEAVMDIISAGNANQHQNENQKTRQHIPRTVVDMSGGLEQGILGNANQDLEQMVGDMIGDGAGGTGFEDFDFRDLGAGNGWHLMNMVEPNQNHVPADSWGAVGKL</sequence>
<evidence type="ECO:0000256" key="5">
    <source>
        <dbReference type="ARBA" id="ARBA00023125"/>
    </source>
</evidence>
<keyword evidence="6" id="KW-0804">Transcription</keyword>
<dbReference type="PANTHER" id="PTHR47782">
    <property type="entry name" value="ZN(II)2CYS6 TRANSCRIPTION FACTOR (EUROFUNG)-RELATED"/>
    <property type="match status" value="1"/>
</dbReference>
<dbReference type="Pfam" id="PF04082">
    <property type="entry name" value="Fungal_trans"/>
    <property type="match status" value="1"/>
</dbReference>
<dbReference type="Gene3D" id="4.10.240.10">
    <property type="entry name" value="Zn(2)-C6 fungal-type DNA-binding domain"/>
    <property type="match status" value="1"/>
</dbReference>
<keyword evidence="11" id="KW-1185">Reference proteome</keyword>
<dbReference type="InterPro" id="IPR007219">
    <property type="entry name" value="XnlR_reg_dom"/>
</dbReference>
<dbReference type="AlphaFoldDB" id="A0A2J6S7S7"/>
<dbReference type="SMART" id="SM00906">
    <property type="entry name" value="Fungal_trans"/>
    <property type="match status" value="1"/>
</dbReference>
<keyword evidence="2" id="KW-0479">Metal-binding</keyword>
<dbReference type="GO" id="GO:0043565">
    <property type="term" value="F:sequence-specific DNA binding"/>
    <property type="evidence" value="ECO:0007669"/>
    <property type="project" value="TreeGrafter"/>
</dbReference>
<evidence type="ECO:0000313" key="11">
    <source>
        <dbReference type="Proteomes" id="UP000235786"/>
    </source>
</evidence>
<keyword evidence="5" id="KW-0238">DNA-binding</keyword>
<protein>
    <recommendedName>
        <fullName evidence="9">Zn(2)-C6 fungal-type domain-containing protein</fullName>
    </recommendedName>
</protein>
<feature type="region of interest" description="Disordered" evidence="8">
    <location>
        <begin position="1"/>
        <end position="24"/>
    </location>
</feature>
<dbReference type="CDD" id="cd00067">
    <property type="entry name" value="GAL4"/>
    <property type="match status" value="1"/>
</dbReference>
<evidence type="ECO:0000256" key="7">
    <source>
        <dbReference type="ARBA" id="ARBA00023242"/>
    </source>
</evidence>
<feature type="domain" description="Zn(2)-C6 fungal-type" evidence="9">
    <location>
        <begin position="35"/>
        <end position="61"/>
    </location>
</feature>
<evidence type="ECO:0000256" key="2">
    <source>
        <dbReference type="ARBA" id="ARBA00022723"/>
    </source>
</evidence>
<dbReference type="SUPFAM" id="SSF57701">
    <property type="entry name" value="Zn2/Cys6 DNA-binding domain"/>
    <property type="match status" value="1"/>
</dbReference>
<dbReference type="Proteomes" id="UP000235786">
    <property type="component" value="Unassembled WGS sequence"/>
</dbReference>
<comment type="subcellular location">
    <subcellularLocation>
        <location evidence="1">Nucleus</location>
    </subcellularLocation>
</comment>
<keyword evidence="4" id="KW-0805">Transcription regulation</keyword>
<name>A0A2J6S7S7_HYAVF</name>
<keyword evidence="7" id="KW-0539">Nucleus</keyword>
<dbReference type="InterPro" id="IPR052202">
    <property type="entry name" value="Yeast_MetPath_Reg"/>
</dbReference>
<dbReference type="SMART" id="SM00066">
    <property type="entry name" value="GAL4"/>
    <property type="match status" value="1"/>
</dbReference>
<gene>
    <name evidence="10" type="ORF">L207DRAFT_524165</name>
</gene>
<proteinExistence type="predicted"/>
<reference evidence="10 11" key="1">
    <citation type="submission" date="2016-04" db="EMBL/GenBank/DDBJ databases">
        <title>A degradative enzymes factory behind the ericoid mycorrhizal symbiosis.</title>
        <authorList>
            <consortium name="DOE Joint Genome Institute"/>
            <person name="Martino E."/>
            <person name="Morin E."/>
            <person name="Grelet G."/>
            <person name="Kuo A."/>
            <person name="Kohler A."/>
            <person name="Daghino S."/>
            <person name="Barry K."/>
            <person name="Choi C."/>
            <person name="Cichocki N."/>
            <person name="Clum A."/>
            <person name="Copeland A."/>
            <person name="Hainaut M."/>
            <person name="Haridas S."/>
            <person name="Labutti K."/>
            <person name="Lindquist E."/>
            <person name="Lipzen A."/>
            <person name="Khouja H.-R."/>
            <person name="Murat C."/>
            <person name="Ohm R."/>
            <person name="Olson A."/>
            <person name="Spatafora J."/>
            <person name="Veneault-Fourrey C."/>
            <person name="Henrissat B."/>
            <person name="Grigoriev I."/>
            <person name="Martin F."/>
            <person name="Perotto S."/>
        </authorList>
    </citation>
    <scope>NUCLEOTIDE SEQUENCE [LARGE SCALE GENOMIC DNA]</scope>
    <source>
        <strain evidence="10 11">F</strain>
    </source>
</reference>
<dbReference type="GO" id="GO:0000981">
    <property type="term" value="F:DNA-binding transcription factor activity, RNA polymerase II-specific"/>
    <property type="evidence" value="ECO:0007669"/>
    <property type="project" value="InterPro"/>
</dbReference>
<dbReference type="InterPro" id="IPR001138">
    <property type="entry name" value="Zn2Cys6_DnaBD"/>
</dbReference>
<evidence type="ECO:0000256" key="6">
    <source>
        <dbReference type="ARBA" id="ARBA00023163"/>
    </source>
</evidence>
<evidence type="ECO:0000256" key="8">
    <source>
        <dbReference type="SAM" id="MobiDB-lite"/>
    </source>
</evidence>
<dbReference type="PROSITE" id="PS50048">
    <property type="entry name" value="ZN2_CY6_FUNGAL_2"/>
    <property type="match status" value="1"/>
</dbReference>
<dbReference type="GO" id="GO:0008270">
    <property type="term" value="F:zinc ion binding"/>
    <property type="evidence" value="ECO:0007669"/>
    <property type="project" value="InterPro"/>
</dbReference>
<evidence type="ECO:0000256" key="1">
    <source>
        <dbReference type="ARBA" id="ARBA00004123"/>
    </source>
</evidence>
<keyword evidence="3" id="KW-0862">Zinc</keyword>
<evidence type="ECO:0000256" key="3">
    <source>
        <dbReference type="ARBA" id="ARBA00022833"/>
    </source>
</evidence>
<dbReference type="Pfam" id="PF00172">
    <property type="entry name" value="Zn_clus"/>
    <property type="match status" value="1"/>
</dbReference>
<dbReference type="GO" id="GO:0006351">
    <property type="term" value="P:DNA-templated transcription"/>
    <property type="evidence" value="ECO:0007669"/>
    <property type="project" value="InterPro"/>
</dbReference>
<organism evidence="10 11">
    <name type="scientific">Hyaloscypha variabilis (strain UAMH 11265 / GT02V1 / F)</name>
    <name type="common">Meliniomyces variabilis</name>
    <dbReference type="NCBI Taxonomy" id="1149755"/>
    <lineage>
        <taxon>Eukaryota</taxon>
        <taxon>Fungi</taxon>
        <taxon>Dikarya</taxon>
        <taxon>Ascomycota</taxon>
        <taxon>Pezizomycotina</taxon>
        <taxon>Leotiomycetes</taxon>
        <taxon>Helotiales</taxon>
        <taxon>Hyaloscyphaceae</taxon>
        <taxon>Hyaloscypha</taxon>
        <taxon>Hyaloscypha variabilis</taxon>
    </lineage>
</organism>
<evidence type="ECO:0000259" key="9">
    <source>
        <dbReference type="PROSITE" id="PS50048"/>
    </source>
</evidence>
<dbReference type="GO" id="GO:0045944">
    <property type="term" value="P:positive regulation of transcription by RNA polymerase II"/>
    <property type="evidence" value="ECO:0007669"/>
    <property type="project" value="TreeGrafter"/>
</dbReference>
<evidence type="ECO:0000256" key="4">
    <source>
        <dbReference type="ARBA" id="ARBA00023015"/>
    </source>
</evidence>
<dbReference type="CDD" id="cd12148">
    <property type="entry name" value="fungal_TF_MHR"/>
    <property type="match status" value="1"/>
</dbReference>
<dbReference type="GO" id="GO:0005634">
    <property type="term" value="C:nucleus"/>
    <property type="evidence" value="ECO:0007669"/>
    <property type="project" value="UniProtKB-SubCell"/>
</dbReference>
<dbReference type="OrthoDB" id="2399539at2759"/>
<accession>A0A2J6S7S7</accession>
<dbReference type="EMBL" id="KZ613939">
    <property type="protein sequence ID" value="PMD46817.1"/>
    <property type="molecule type" value="Genomic_DNA"/>
</dbReference>
<evidence type="ECO:0000313" key="10">
    <source>
        <dbReference type="EMBL" id="PMD46817.1"/>
    </source>
</evidence>
<dbReference type="InterPro" id="IPR036864">
    <property type="entry name" value="Zn2-C6_fun-type_DNA-bd_sf"/>
</dbReference>